<accession>A0A2G8L7V1</accession>
<feature type="compositionally biased region" description="Basic residues" evidence="1">
    <location>
        <begin position="230"/>
        <end position="243"/>
    </location>
</feature>
<gene>
    <name evidence="2" type="ORF">BSL78_06777</name>
</gene>
<dbReference type="OrthoDB" id="120976at2759"/>
<feature type="region of interest" description="Disordered" evidence="1">
    <location>
        <begin position="227"/>
        <end position="256"/>
    </location>
</feature>
<dbReference type="SUPFAM" id="SSF52047">
    <property type="entry name" value="RNI-like"/>
    <property type="match status" value="1"/>
</dbReference>
<evidence type="ECO:0000313" key="3">
    <source>
        <dbReference type="Proteomes" id="UP000230750"/>
    </source>
</evidence>
<keyword evidence="3" id="KW-1185">Reference proteome</keyword>
<sequence>MPGKKKAGKKKKKGGKKRDLRECWRILEWLLKGSKSYLDNCAKKKSVVCPRLKSSMKDCYENDRLIVKFILEPVPDFSDPEIKNVSVDPVIACIRHEWYRYIKELHVWDVPIPHEQLANLALMLEKAVYPITRLDLVDCNLEAISATRLVQTSSVLFLTSLCLDYNDILLNILVMLISTAKRCIVLCKCLAMMDVSDCVKDFKRSLLNGNNLEAEGAIEIIKLAADQRSRKSPKRKKGTKSRTRSSGDFGRKGQGSRPLFLRVTKKTTISRLLQEVAKVGKERKRKVKGKERKSKEPPGPLLLPLIHKLHIADNGIDSYGPGSNYGPVIAMRLFRQLLQHSSCFSELDLDDNLIGDLGVATSWKG</sequence>
<evidence type="ECO:0000313" key="2">
    <source>
        <dbReference type="EMBL" id="PIK56334.1"/>
    </source>
</evidence>
<evidence type="ECO:0000256" key="1">
    <source>
        <dbReference type="SAM" id="MobiDB-lite"/>
    </source>
</evidence>
<dbReference type="AlphaFoldDB" id="A0A2G8L7V1"/>
<comment type="caution">
    <text evidence="2">The sequence shown here is derived from an EMBL/GenBank/DDBJ whole genome shotgun (WGS) entry which is preliminary data.</text>
</comment>
<protein>
    <submittedName>
        <fullName evidence="2">Uncharacterized protein</fullName>
    </submittedName>
</protein>
<dbReference type="Proteomes" id="UP000230750">
    <property type="component" value="Unassembled WGS sequence"/>
</dbReference>
<dbReference type="Gene3D" id="3.80.10.10">
    <property type="entry name" value="Ribonuclease Inhibitor"/>
    <property type="match status" value="1"/>
</dbReference>
<organism evidence="2 3">
    <name type="scientific">Stichopus japonicus</name>
    <name type="common">Sea cucumber</name>
    <dbReference type="NCBI Taxonomy" id="307972"/>
    <lineage>
        <taxon>Eukaryota</taxon>
        <taxon>Metazoa</taxon>
        <taxon>Echinodermata</taxon>
        <taxon>Eleutherozoa</taxon>
        <taxon>Echinozoa</taxon>
        <taxon>Holothuroidea</taxon>
        <taxon>Aspidochirotacea</taxon>
        <taxon>Aspidochirotida</taxon>
        <taxon>Stichopodidae</taxon>
        <taxon>Apostichopus</taxon>
    </lineage>
</organism>
<reference evidence="2 3" key="1">
    <citation type="journal article" date="2017" name="PLoS Biol.">
        <title>The sea cucumber genome provides insights into morphological evolution and visceral regeneration.</title>
        <authorList>
            <person name="Zhang X."/>
            <person name="Sun L."/>
            <person name="Yuan J."/>
            <person name="Sun Y."/>
            <person name="Gao Y."/>
            <person name="Zhang L."/>
            <person name="Li S."/>
            <person name="Dai H."/>
            <person name="Hamel J.F."/>
            <person name="Liu C."/>
            <person name="Yu Y."/>
            <person name="Liu S."/>
            <person name="Lin W."/>
            <person name="Guo K."/>
            <person name="Jin S."/>
            <person name="Xu P."/>
            <person name="Storey K.B."/>
            <person name="Huan P."/>
            <person name="Zhang T."/>
            <person name="Zhou Y."/>
            <person name="Zhang J."/>
            <person name="Lin C."/>
            <person name="Li X."/>
            <person name="Xing L."/>
            <person name="Huo D."/>
            <person name="Sun M."/>
            <person name="Wang L."/>
            <person name="Mercier A."/>
            <person name="Li F."/>
            <person name="Yang H."/>
            <person name="Xiang J."/>
        </authorList>
    </citation>
    <scope>NUCLEOTIDE SEQUENCE [LARGE SCALE GENOMIC DNA]</scope>
    <source>
        <strain evidence="2">Shaxun</strain>
        <tissue evidence="2">Muscle</tissue>
    </source>
</reference>
<dbReference type="InterPro" id="IPR032675">
    <property type="entry name" value="LRR_dom_sf"/>
</dbReference>
<dbReference type="STRING" id="307972.A0A2G8L7V1"/>
<dbReference type="EMBL" id="MRZV01000179">
    <property type="protein sequence ID" value="PIK56334.1"/>
    <property type="molecule type" value="Genomic_DNA"/>
</dbReference>
<proteinExistence type="predicted"/>
<name>A0A2G8L7V1_STIJA</name>